<name>A0A061AGP3_RHOTO</name>
<feature type="region of interest" description="Disordered" evidence="1">
    <location>
        <begin position="1"/>
        <end position="99"/>
    </location>
</feature>
<organism evidence="2">
    <name type="scientific">Rhodotorula toruloides</name>
    <name type="common">Yeast</name>
    <name type="synonym">Rhodosporidium toruloides</name>
    <dbReference type="NCBI Taxonomy" id="5286"/>
    <lineage>
        <taxon>Eukaryota</taxon>
        <taxon>Fungi</taxon>
        <taxon>Dikarya</taxon>
        <taxon>Basidiomycota</taxon>
        <taxon>Pucciniomycotina</taxon>
        <taxon>Microbotryomycetes</taxon>
        <taxon>Sporidiobolales</taxon>
        <taxon>Sporidiobolaceae</taxon>
        <taxon>Rhodotorula</taxon>
    </lineage>
</organism>
<reference evidence="2" key="1">
    <citation type="journal article" date="2014" name="Genome Announc.">
        <title>Draft genome sequence of Rhodosporidium toruloides CECT1137, an oleaginous yeast of biotechnological interest.</title>
        <authorList>
            <person name="Morin N."/>
            <person name="Calcas X."/>
            <person name="Devillers H."/>
            <person name="Durrens P."/>
            <person name="Sherman D.J."/>
            <person name="Nicaud J.-M."/>
            <person name="Neuveglise C."/>
        </authorList>
    </citation>
    <scope>NUCLEOTIDE SEQUENCE</scope>
    <source>
        <strain evidence="2">CECT1137</strain>
    </source>
</reference>
<feature type="region of interest" description="Disordered" evidence="1">
    <location>
        <begin position="134"/>
        <end position="173"/>
    </location>
</feature>
<evidence type="ECO:0000313" key="2">
    <source>
        <dbReference type="EMBL" id="CDR36733.1"/>
    </source>
</evidence>
<feature type="compositionally biased region" description="Basic and acidic residues" evidence="1">
    <location>
        <begin position="36"/>
        <end position="50"/>
    </location>
</feature>
<dbReference type="AlphaFoldDB" id="A0A061AGP3"/>
<gene>
    <name evidence="2" type="ORF">RHTO0S_02e06194g</name>
</gene>
<accession>A0A061AGP3</accession>
<evidence type="ECO:0000256" key="1">
    <source>
        <dbReference type="SAM" id="MobiDB-lite"/>
    </source>
</evidence>
<proteinExistence type="predicted"/>
<protein>
    <submittedName>
        <fullName evidence="2">RHTO0S02e06194g1_1</fullName>
    </submittedName>
</protein>
<sequence length="198" mass="21669">MADCGRKTQQRKTVHGEAGGSACKDKTRDSLQQPAERSDSDSQTKKKWLPEADSSFDSGVELLPAQVHEFEPARSRSSSTSKPRKMASTRARGSTGGLSGFVVSDEEAVVYADVSAASREDLRTYEPSIRRDEYRPSLTSNVGGKRGGGRLTRSEAALEASTDEEAELASKSRAGALEKIKQRRKNAQEQWEGWEGSW</sequence>
<dbReference type="EMBL" id="LK052937">
    <property type="protein sequence ID" value="CDR36733.1"/>
    <property type="molecule type" value="Genomic_DNA"/>
</dbReference>